<evidence type="ECO:0000256" key="3">
    <source>
        <dbReference type="PROSITE-ProRule" id="PRU00464"/>
    </source>
</evidence>
<dbReference type="SUPFAM" id="SSF54197">
    <property type="entry name" value="HIT-like"/>
    <property type="match status" value="1"/>
</dbReference>
<dbReference type="AlphaFoldDB" id="A0A380S9E5"/>
<organism evidence="5 6">
    <name type="scientific">Fibrobacter succinogenes</name>
    <name type="common">Bacteroides succinogenes</name>
    <dbReference type="NCBI Taxonomy" id="833"/>
    <lineage>
        <taxon>Bacteria</taxon>
        <taxon>Pseudomonadati</taxon>
        <taxon>Fibrobacterota</taxon>
        <taxon>Fibrobacteria</taxon>
        <taxon>Fibrobacterales</taxon>
        <taxon>Fibrobacteraceae</taxon>
        <taxon>Fibrobacter</taxon>
    </lineage>
</organism>
<evidence type="ECO:0000256" key="1">
    <source>
        <dbReference type="PIRSR" id="PIRSR601310-1"/>
    </source>
</evidence>
<sequence length="118" mass="13264">MSENCLFCKIIKGEIPSKKIYEDDDVFAFYDIAPQAPVHFLVVPKRHIATIMDMKPEDCELVGKMLYRAQLIAKDLGLEEGGARFVFNCKADAGQTVFHIHLHVVGGQEMGWPPFPAK</sequence>
<dbReference type="GO" id="GO:0003824">
    <property type="term" value="F:catalytic activity"/>
    <property type="evidence" value="ECO:0007669"/>
    <property type="project" value="InterPro"/>
</dbReference>
<dbReference type="PROSITE" id="PS00892">
    <property type="entry name" value="HIT_1"/>
    <property type="match status" value="1"/>
</dbReference>
<dbReference type="Proteomes" id="UP000255423">
    <property type="component" value="Unassembled WGS sequence"/>
</dbReference>
<evidence type="ECO:0000313" key="6">
    <source>
        <dbReference type="Proteomes" id="UP000255423"/>
    </source>
</evidence>
<reference evidence="5 6" key="1">
    <citation type="submission" date="2017-08" db="EMBL/GenBank/DDBJ databases">
        <authorList>
            <person name="de Groot N.N."/>
        </authorList>
    </citation>
    <scope>NUCLEOTIDE SEQUENCE [LARGE SCALE GENOMIC DNA]</scope>
    <source>
        <strain evidence="5 6">HM2</strain>
    </source>
</reference>
<dbReference type="EMBL" id="UHJL01000006">
    <property type="protein sequence ID" value="SUQ26050.1"/>
    <property type="molecule type" value="Genomic_DNA"/>
</dbReference>
<dbReference type="InterPro" id="IPR001310">
    <property type="entry name" value="Histidine_triad_HIT"/>
</dbReference>
<evidence type="ECO:0000259" key="4">
    <source>
        <dbReference type="PROSITE" id="PS51084"/>
    </source>
</evidence>
<dbReference type="PROSITE" id="PS51084">
    <property type="entry name" value="HIT_2"/>
    <property type="match status" value="1"/>
</dbReference>
<dbReference type="PRINTS" id="PR00332">
    <property type="entry name" value="HISTRIAD"/>
</dbReference>
<dbReference type="PANTHER" id="PTHR23089">
    <property type="entry name" value="HISTIDINE TRIAD HIT PROTEIN"/>
    <property type="match status" value="1"/>
</dbReference>
<dbReference type="InterPro" id="IPR036265">
    <property type="entry name" value="HIT-like_sf"/>
</dbReference>
<proteinExistence type="predicted"/>
<dbReference type="Pfam" id="PF01230">
    <property type="entry name" value="HIT"/>
    <property type="match status" value="1"/>
</dbReference>
<protein>
    <submittedName>
        <fullName evidence="5">Histidine triad (HIT) family protein</fullName>
    </submittedName>
</protein>
<dbReference type="Gene3D" id="3.30.428.10">
    <property type="entry name" value="HIT-like"/>
    <property type="match status" value="1"/>
</dbReference>
<name>A0A380S9E5_FIBSU</name>
<dbReference type="CDD" id="cd01276">
    <property type="entry name" value="PKCI_related"/>
    <property type="match status" value="1"/>
</dbReference>
<feature type="domain" description="HIT" evidence="4">
    <location>
        <begin position="6"/>
        <end position="115"/>
    </location>
</feature>
<accession>A0A380S9E5</accession>
<evidence type="ECO:0000256" key="2">
    <source>
        <dbReference type="PIRSR" id="PIRSR601310-3"/>
    </source>
</evidence>
<gene>
    <name evidence="5" type="ORF">SAMN05661053_2855</name>
</gene>
<dbReference type="InterPro" id="IPR011146">
    <property type="entry name" value="HIT-like"/>
</dbReference>
<dbReference type="RefSeq" id="WP_072827496.1">
    <property type="nucleotide sequence ID" value="NZ_CACZDK010000006.1"/>
</dbReference>
<evidence type="ECO:0000313" key="5">
    <source>
        <dbReference type="EMBL" id="SUQ26050.1"/>
    </source>
</evidence>
<dbReference type="InterPro" id="IPR019808">
    <property type="entry name" value="Histidine_triad_CS"/>
</dbReference>
<feature type="short sequence motif" description="Histidine triad motif" evidence="2 3">
    <location>
        <begin position="99"/>
        <end position="103"/>
    </location>
</feature>
<feature type="active site" description="Tele-AMP-histidine intermediate" evidence="1">
    <location>
        <position position="101"/>
    </location>
</feature>